<accession>A0A7W9BIJ8</accession>
<organism evidence="1 2">
    <name type="scientific">Yoonia ponticola</name>
    <dbReference type="NCBI Taxonomy" id="1524255"/>
    <lineage>
        <taxon>Bacteria</taxon>
        <taxon>Pseudomonadati</taxon>
        <taxon>Pseudomonadota</taxon>
        <taxon>Alphaproteobacteria</taxon>
        <taxon>Rhodobacterales</taxon>
        <taxon>Paracoccaceae</taxon>
        <taxon>Yoonia</taxon>
    </lineage>
</organism>
<dbReference type="EMBL" id="JACIJM010000002">
    <property type="protein sequence ID" value="MBB5721131.1"/>
    <property type="molecule type" value="Genomic_DNA"/>
</dbReference>
<reference evidence="1 2" key="1">
    <citation type="submission" date="2020-08" db="EMBL/GenBank/DDBJ databases">
        <title>Genomic Encyclopedia of Type Strains, Phase IV (KMG-IV): sequencing the most valuable type-strain genomes for metagenomic binning, comparative biology and taxonomic classification.</title>
        <authorList>
            <person name="Goeker M."/>
        </authorList>
    </citation>
    <scope>NUCLEOTIDE SEQUENCE [LARGE SCALE GENOMIC DNA]</scope>
    <source>
        <strain evidence="1 2">DSM 101064</strain>
    </source>
</reference>
<evidence type="ECO:0000313" key="1">
    <source>
        <dbReference type="EMBL" id="MBB5721131.1"/>
    </source>
</evidence>
<dbReference type="Proteomes" id="UP000535415">
    <property type="component" value="Unassembled WGS sequence"/>
</dbReference>
<dbReference type="AlphaFoldDB" id="A0A7W9BIJ8"/>
<proteinExistence type="predicted"/>
<protein>
    <submittedName>
        <fullName evidence="1">Uncharacterized protein</fullName>
    </submittedName>
</protein>
<dbReference type="RefSeq" id="WP_183525745.1">
    <property type="nucleotide sequence ID" value="NZ_JACIJM010000002.1"/>
</dbReference>
<name>A0A7W9BIJ8_9RHOB</name>
<comment type="caution">
    <text evidence="1">The sequence shown here is derived from an EMBL/GenBank/DDBJ whole genome shotgun (WGS) entry which is preliminary data.</text>
</comment>
<gene>
    <name evidence="1" type="ORF">FHS72_000738</name>
</gene>
<sequence length="78" mass="8316">MVIITAMGTLAACQRPLPPQGFIQTDGIVPLTVEQSLPDNVPAFNVLQRDGCYYYPSHGQLVLIETTAAPDAAVQCNA</sequence>
<evidence type="ECO:0000313" key="2">
    <source>
        <dbReference type="Proteomes" id="UP000535415"/>
    </source>
</evidence>
<keyword evidence="2" id="KW-1185">Reference proteome</keyword>